<evidence type="ECO:0000256" key="1">
    <source>
        <dbReference type="SAM" id="Coils"/>
    </source>
</evidence>
<proteinExistence type="predicted"/>
<keyword evidence="4" id="KW-1185">Reference proteome</keyword>
<dbReference type="GO" id="GO:0043130">
    <property type="term" value="F:ubiquitin binding"/>
    <property type="evidence" value="ECO:0007669"/>
    <property type="project" value="TreeGrafter"/>
</dbReference>
<dbReference type="PROSITE" id="PS50802">
    <property type="entry name" value="OTU"/>
    <property type="match status" value="1"/>
</dbReference>
<dbReference type="FunFam" id="1.20.1300.20:FF:000006">
    <property type="entry name" value="Uncharacterized protein"/>
    <property type="match status" value="1"/>
</dbReference>
<keyword evidence="1" id="KW-0175">Coiled coil</keyword>
<dbReference type="CDD" id="cd22749">
    <property type="entry name" value="Otubain_C65"/>
    <property type="match status" value="1"/>
</dbReference>
<dbReference type="InterPro" id="IPR003323">
    <property type="entry name" value="OTU_dom"/>
</dbReference>
<organism evidence="3 4">
    <name type="scientific">Paramecium primaurelia</name>
    <dbReference type="NCBI Taxonomy" id="5886"/>
    <lineage>
        <taxon>Eukaryota</taxon>
        <taxon>Sar</taxon>
        <taxon>Alveolata</taxon>
        <taxon>Ciliophora</taxon>
        <taxon>Intramacronucleata</taxon>
        <taxon>Oligohymenophorea</taxon>
        <taxon>Peniculida</taxon>
        <taxon>Parameciidae</taxon>
        <taxon>Paramecium</taxon>
    </lineage>
</organism>
<sequence>MEKEIISRLNQFFQKIEIFDMRQKVIYKRLSEVEEFQNSFIQFLQIDGSFSYTKLSDIISQTQQQNTLDKQNNSLIIELEQNFNNQLKFIQDQIQQINKNEELEQSWKDKIDKDIKNISKLIEEIQQQKQQIKNIDNDRNLQNLNNPQPIKNVIFDIYSKTTKSRVVQGEFQYFIHQIQSQSELGKYYNLKLDQKKKIYSQISGFRQVRGDGNCFYTSFGFQYLQLLIDQYDQNEYDQFLNSVIKKMRFRIQYPNNKIEDEITETNLREDFIKRLNFIRDIKNKEMRIKELDKQFRAYEQEDELVDGCFYALSTIFFRNLSLYFIDQSEYKDNFLDKDTLLQWEVECNNNEIVIALLAQQLKINICVFLFDKQQFQLMEYNKEAKQKIILLLQPGHYNIGIPKIEE</sequence>
<dbReference type="EMBL" id="CAJJDM010000047">
    <property type="protein sequence ID" value="CAD8071598.1"/>
    <property type="molecule type" value="Genomic_DNA"/>
</dbReference>
<evidence type="ECO:0000313" key="4">
    <source>
        <dbReference type="Proteomes" id="UP000688137"/>
    </source>
</evidence>
<dbReference type="PANTHER" id="PTHR12931">
    <property type="entry name" value="UBIQUITIN THIOLESTERASE PROTEIN OTUB"/>
    <property type="match status" value="1"/>
</dbReference>
<feature type="coiled-coil region" evidence="1">
    <location>
        <begin position="80"/>
        <end position="138"/>
    </location>
</feature>
<accession>A0A8S1LSU6</accession>
<feature type="domain" description="OTU" evidence="2">
    <location>
        <begin position="203"/>
        <end position="403"/>
    </location>
</feature>
<dbReference type="Pfam" id="PF10275">
    <property type="entry name" value="Peptidase_C65"/>
    <property type="match status" value="1"/>
</dbReference>
<evidence type="ECO:0000313" key="3">
    <source>
        <dbReference type="EMBL" id="CAD8071598.1"/>
    </source>
</evidence>
<dbReference type="OMA" id="MMEYNKE"/>
<dbReference type="InterPro" id="IPR019400">
    <property type="entry name" value="Peptidase_C65_otubain"/>
</dbReference>
<evidence type="ECO:0000259" key="2">
    <source>
        <dbReference type="PROSITE" id="PS50802"/>
    </source>
</evidence>
<protein>
    <recommendedName>
        <fullName evidence="2">OTU domain-containing protein</fullName>
    </recommendedName>
</protein>
<gene>
    <name evidence="3" type="ORF">PPRIM_AZ9-3.1.T0470261</name>
</gene>
<dbReference type="GO" id="GO:0004843">
    <property type="term" value="F:cysteine-type deubiquitinase activity"/>
    <property type="evidence" value="ECO:0007669"/>
    <property type="project" value="TreeGrafter"/>
</dbReference>
<dbReference type="PANTHER" id="PTHR12931:SF15">
    <property type="entry name" value="UBIQUITIN THIOESTERASE OTUBAIN-LIKE"/>
    <property type="match status" value="1"/>
</dbReference>
<dbReference type="Proteomes" id="UP000688137">
    <property type="component" value="Unassembled WGS sequence"/>
</dbReference>
<reference evidence="3" key="1">
    <citation type="submission" date="2021-01" db="EMBL/GenBank/DDBJ databases">
        <authorList>
            <consortium name="Genoscope - CEA"/>
            <person name="William W."/>
        </authorList>
    </citation>
    <scope>NUCLEOTIDE SEQUENCE</scope>
</reference>
<dbReference type="GO" id="GO:0071108">
    <property type="term" value="P:protein K48-linked deubiquitination"/>
    <property type="evidence" value="ECO:0007669"/>
    <property type="project" value="TreeGrafter"/>
</dbReference>
<dbReference type="AlphaFoldDB" id="A0A8S1LSU6"/>
<name>A0A8S1LSU6_PARPR</name>
<comment type="caution">
    <text evidence="3">The sequence shown here is derived from an EMBL/GenBank/DDBJ whole genome shotgun (WGS) entry which is preliminary data.</text>
</comment>
<dbReference type="GO" id="GO:0005634">
    <property type="term" value="C:nucleus"/>
    <property type="evidence" value="ECO:0007669"/>
    <property type="project" value="TreeGrafter"/>
</dbReference>